<gene>
    <name evidence="3" type="ORF">JT25_001500</name>
</gene>
<keyword evidence="2" id="KW-0472">Membrane</keyword>
<feature type="transmembrane region" description="Helical" evidence="2">
    <location>
        <begin position="378"/>
        <end position="399"/>
    </location>
</feature>
<dbReference type="EMBL" id="CP014476">
    <property type="protein sequence ID" value="AMK75170.1"/>
    <property type="molecule type" value="Genomic_DNA"/>
</dbReference>
<feature type="compositionally biased region" description="Polar residues" evidence="1">
    <location>
        <begin position="435"/>
        <end position="445"/>
    </location>
</feature>
<protein>
    <submittedName>
        <fullName evidence="3">Uncharacterized protein</fullName>
    </submittedName>
</protein>
<accession>A0A140E446</accession>
<evidence type="ECO:0000256" key="1">
    <source>
        <dbReference type="SAM" id="MobiDB-lite"/>
    </source>
</evidence>
<feature type="region of interest" description="Disordered" evidence="1">
    <location>
        <begin position="416"/>
        <end position="456"/>
    </location>
</feature>
<organism evidence="3 4">
    <name type="scientific">Methylomonas denitrificans</name>
    <dbReference type="NCBI Taxonomy" id="1538553"/>
    <lineage>
        <taxon>Bacteria</taxon>
        <taxon>Pseudomonadati</taxon>
        <taxon>Pseudomonadota</taxon>
        <taxon>Gammaproteobacteria</taxon>
        <taxon>Methylococcales</taxon>
        <taxon>Methylococcaceae</taxon>
        <taxon>Methylomonas</taxon>
    </lineage>
</organism>
<dbReference type="Proteomes" id="UP000030512">
    <property type="component" value="Chromosome"/>
</dbReference>
<name>A0A140E446_9GAMM</name>
<evidence type="ECO:0000313" key="4">
    <source>
        <dbReference type="Proteomes" id="UP000030512"/>
    </source>
</evidence>
<proteinExistence type="predicted"/>
<feature type="transmembrane region" description="Helical" evidence="2">
    <location>
        <begin position="267"/>
        <end position="288"/>
    </location>
</feature>
<dbReference type="AlphaFoldDB" id="A0A140E446"/>
<sequence length="456" mass="50587">MLKSLDVLLGLSVVMLIVSMAVTLISQGILNLLASRGRNLRTGLADLLELLDARFSRTDAEAIAALTLTQRTIGGRCRCRLPEWLQFFQFGEVIHREEFIKILLDLAAGYDASIKTEFEQIKARLANKAINVGQATEALETKLLEYPRFFKRLGIESLLAKIKKEKAESKKQQYHKLEKIVAGQIDLLDKLKSVLHENGIEDPAATLKNARMLALEFEKSNPELAHNVREANALLQEASSEFLAIICLNFDHLIDRVSVRFTATTRVVSVVSAALVAIALQLDTVYLINRLSVDEQMRAAFVELAPKLTEDQQIKNAVQSVDAKVTGGQGAEAPAEEAVKANERIDLEKQKYYLNFLAEQGLISLPIDRENWCKHWQLVSIPGLILSIFLLSLGGPFWYNALSKLVQLRSGLARKDDEQKAIRQTTQAVGGDPQNPDNPSASNPLQGERGDLKAQG</sequence>
<dbReference type="OrthoDB" id="6286374at2"/>
<keyword evidence="2" id="KW-0812">Transmembrane</keyword>
<dbReference type="KEGG" id="mdn:JT25_001500"/>
<evidence type="ECO:0000313" key="3">
    <source>
        <dbReference type="EMBL" id="AMK75170.1"/>
    </source>
</evidence>
<reference evidence="3 4" key="1">
    <citation type="journal article" date="2015" name="Environ. Microbiol.">
        <title>Methane oxidation coupled to nitrate reduction under hypoxia by the Gammaproteobacterium Methylomonas denitrificans, sp. nov. type strain FJG1.</title>
        <authorList>
            <person name="Kits K.D."/>
            <person name="Klotz M.G."/>
            <person name="Stein L.Y."/>
        </authorList>
    </citation>
    <scope>NUCLEOTIDE SEQUENCE [LARGE SCALE GENOMIC DNA]</scope>
    <source>
        <strain evidence="3 4">FJG1</strain>
    </source>
</reference>
<dbReference type="STRING" id="1538553.JT25_001500"/>
<keyword evidence="2" id="KW-1133">Transmembrane helix</keyword>
<dbReference type="RefSeq" id="WP_036272227.1">
    <property type="nucleotide sequence ID" value="NZ_CP014476.1"/>
</dbReference>
<evidence type="ECO:0000256" key="2">
    <source>
        <dbReference type="SAM" id="Phobius"/>
    </source>
</evidence>
<keyword evidence="4" id="KW-1185">Reference proteome</keyword>